<evidence type="ECO:0000259" key="2">
    <source>
        <dbReference type="SMART" id="SM00481"/>
    </source>
</evidence>
<feature type="compositionally biased region" description="Polar residues" evidence="1">
    <location>
        <begin position="13"/>
        <end position="23"/>
    </location>
</feature>
<dbReference type="Pfam" id="PF02811">
    <property type="entry name" value="PHP"/>
    <property type="match status" value="1"/>
</dbReference>
<sequence>MDESMQFIDLHTHSQASDGTDSPGQLVRNAHAQGLAAVAVTDHDTVSGLDEAEAAARELGLEFVRGCELSTSTELGEMHVLGLWLPRDLAPLQDRLKYLRGKRSERNIRIVEKLQGLGVEITLDEVLHEARGESVGRPHIAAVLVRKGYVKDVSEAFREYLGYYGRAYLPKEVLQPEEAVGVLSSLGATVCLAHPMLQKLPDGWLEAFIERLLPCGLTAIEAYHSEHSEAASRRCLELARRYGLGVSGGSDYHGTNKPRIRLGTGYGSLRVPYSVLEGLREMRARRGLPC</sequence>
<evidence type="ECO:0000313" key="3">
    <source>
        <dbReference type="EMBL" id="SFV73142.1"/>
    </source>
</evidence>
<protein>
    <submittedName>
        <fullName evidence="3">COG0613, Predicted metal-dependent phosphoesterases (PHP family)</fullName>
    </submittedName>
</protein>
<dbReference type="CDD" id="cd07438">
    <property type="entry name" value="PHP_HisPPase_AMP"/>
    <property type="match status" value="1"/>
</dbReference>
<dbReference type="InterPro" id="IPR052018">
    <property type="entry name" value="PHP_domain"/>
</dbReference>
<proteinExistence type="predicted"/>
<reference evidence="4" key="1">
    <citation type="submission" date="2016-10" db="EMBL/GenBank/DDBJ databases">
        <authorList>
            <person name="Wegmann U."/>
        </authorList>
    </citation>
    <scope>NUCLEOTIDE SEQUENCE [LARGE SCALE GENOMIC DNA]</scope>
</reference>
<dbReference type="KEGG" id="dpg:DESPIGER_1292"/>
<dbReference type="InterPro" id="IPR016195">
    <property type="entry name" value="Pol/histidinol_Pase-like"/>
</dbReference>
<dbReference type="SMART" id="SM00481">
    <property type="entry name" value="POLIIIAc"/>
    <property type="match status" value="1"/>
</dbReference>
<dbReference type="Gene3D" id="1.10.150.650">
    <property type="match status" value="1"/>
</dbReference>
<feature type="region of interest" description="Disordered" evidence="1">
    <location>
        <begin position="1"/>
        <end position="26"/>
    </location>
</feature>
<dbReference type="Proteomes" id="UP000186323">
    <property type="component" value="Chromosome I"/>
</dbReference>
<feature type="domain" description="Polymerase/histidinol phosphatase N-terminal" evidence="2">
    <location>
        <begin position="8"/>
        <end position="73"/>
    </location>
</feature>
<keyword evidence="4" id="KW-1185">Reference proteome</keyword>
<dbReference type="InterPro" id="IPR003141">
    <property type="entry name" value="Pol/His_phosphatase_N"/>
</dbReference>
<name>A0A1K1LI38_9BACT</name>
<dbReference type="Gene3D" id="3.20.20.140">
    <property type="entry name" value="Metal-dependent hydrolases"/>
    <property type="match status" value="1"/>
</dbReference>
<dbReference type="SUPFAM" id="SSF89550">
    <property type="entry name" value="PHP domain-like"/>
    <property type="match status" value="1"/>
</dbReference>
<dbReference type="GO" id="GO:0004534">
    <property type="term" value="F:5'-3' RNA exonuclease activity"/>
    <property type="evidence" value="ECO:0007669"/>
    <property type="project" value="TreeGrafter"/>
</dbReference>
<dbReference type="PANTHER" id="PTHR42924">
    <property type="entry name" value="EXONUCLEASE"/>
    <property type="match status" value="1"/>
</dbReference>
<dbReference type="AlphaFoldDB" id="A0A1K1LI38"/>
<dbReference type="EMBL" id="LT630450">
    <property type="protein sequence ID" value="SFV73142.1"/>
    <property type="molecule type" value="Genomic_DNA"/>
</dbReference>
<gene>
    <name evidence="3" type="ORF">DESPIGER_1292</name>
</gene>
<dbReference type="InterPro" id="IPR004013">
    <property type="entry name" value="PHP_dom"/>
</dbReference>
<dbReference type="PANTHER" id="PTHR42924:SF3">
    <property type="entry name" value="POLYMERASE_HISTIDINOL PHOSPHATASE N-TERMINAL DOMAIN-CONTAINING PROTEIN"/>
    <property type="match status" value="1"/>
</dbReference>
<accession>A0A1K1LI38</accession>
<evidence type="ECO:0000313" key="4">
    <source>
        <dbReference type="Proteomes" id="UP000186323"/>
    </source>
</evidence>
<evidence type="ECO:0000256" key="1">
    <source>
        <dbReference type="SAM" id="MobiDB-lite"/>
    </source>
</evidence>
<organism evidence="3 4">
    <name type="scientific">Desulfovibrio piger</name>
    <dbReference type="NCBI Taxonomy" id="901"/>
    <lineage>
        <taxon>Bacteria</taxon>
        <taxon>Pseudomonadati</taxon>
        <taxon>Thermodesulfobacteriota</taxon>
        <taxon>Desulfovibrionia</taxon>
        <taxon>Desulfovibrionales</taxon>
        <taxon>Desulfovibrionaceae</taxon>
        <taxon>Desulfovibrio</taxon>
    </lineage>
</organism>
<dbReference type="GO" id="GO:0035312">
    <property type="term" value="F:5'-3' DNA exonuclease activity"/>
    <property type="evidence" value="ECO:0007669"/>
    <property type="project" value="TreeGrafter"/>
</dbReference>